<dbReference type="InterPro" id="IPR004176">
    <property type="entry name" value="Clp_R_N"/>
</dbReference>
<feature type="domain" description="Clp R" evidence="2">
    <location>
        <begin position="2"/>
        <end position="182"/>
    </location>
</feature>
<keyword evidence="3" id="KW-0645">Protease</keyword>
<evidence type="ECO:0000313" key="4">
    <source>
        <dbReference type="Proteomes" id="UP001501598"/>
    </source>
</evidence>
<dbReference type="Gene3D" id="1.10.1780.10">
    <property type="entry name" value="Clp, N-terminal domain"/>
    <property type="match status" value="2"/>
</dbReference>
<evidence type="ECO:0000259" key="2">
    <source>
        <dbReference type="PROSITE" id="PS51903"/>
    </source>
</evidence>
<keyword evidence="1" id="KW-0677">Repeat</keyword>
<dbReference type="PROSITE" id="PS51903">
    <property type="entry name" value="CLP_R"/>
    <property type="match status" value="1"/>
</dbReference>
<name>A0ABP8RWP3_9PSEU</name>
<evidence type="ECO:0000313" key="3">
    <source>
        <dbReference type="EMBL" id="GAA4551750.1"/>
    </source>
</evidence>
<dbReference type="SUPFAM" id="SSF81923">
    <property type="entry name" value="Double Clp-N motif"/>
    <property type="match status" value="2"/>
</dbReference>
<dbReference type="GO" id="GO:0006508">
    <property type="term" value="P:proteolysis"/>
    <property type="evidence" value="ECO:0007669"/>
    <property type="project" value="UniProtKB-KW"/>
</dbReference>
<proteinExistence type="predicted"/>
<keyword evidence="3" id="KW-0378">Hydrolase</keyword>
<keyword evidence="4" id="KW-1185">Reference proteome</keyword>
<organism evidence="3 4">
    <name type="scientific">Pseudonocardia xishanensis</name>
    <dbReference type="NCBI Taxonomy" id="630995"/>
    <lineage>
        <taxon>Bacteria</taxon>
        <taxon>Bacillati</taxon>
        <taxon>Actinomycetota</taxon>
        <taxon>Actinomycetes</taxon>
        <taxon>Pseudonocardiales</taxon>
        <taxon>Pseudonocardiaceae</taxon>
        <taxon>Pseudonocardia</taxon>
    </lineage>
</organism>
<dbReference type="RefSeq" id="WP_345421730.1">
    <property type="nucleotide sequence ID" value="NZ_BAABGT010000069.1"/>
</dbReference>
<dbReference type="PANTHER" id="PTHR47016:SF5">
    <property type="entry name" value="CLP DOMAIN SUPERFAMILY PROTEIN"/>
    <property type="match status" value="1"/>
</dbReference>
<reference evidence="4" key="1">
    <citation type="journal article" date="2019" name="Int. J. Syst. Evol. Microbiol.">
        <title>The Global Catalogue of Microorganisms (GCM) 10K type strain sequencing project: providing services to taxonomists for standard genome sequencing and annotation.</title>
        <authorList>
            <consortium name="The Broad Institute Genomics Platform"/>
            <consortium name="The Broad Institute Genome Sequencing Center for Infectious Disease"/>
            <person name="Wu L."/>
            <person name="Ma J."/>
        </authorList>
    </citation>
    <scope>NUCLEOTIDE SEQUENCE [LARGE SCALE GENOMIC DNA]</scope>
    <source>
        <strain evidence="4">JCM 17906</strain>
    </source>
</reference>
<gene>
    <name evidence="3" type="ORF">GCM10023175_44200</name>
</gene>
<comment type="caution">
    <text evidence="3">The sequence shown here is derived from an EMBL/GenBank/DDBJ whole genome shotgun (WGS) entry which is preliminary data.</text>
</comment>
<dbReference type="InterPro" id="IPR044217">
    <property type="entry name" value="CLPT1/2"/>
</dbReference>
<sequence length="183" mass="19829">MFEKFTVGARTVVVAAQEDARERRQAKIRTENLLVSLYRDQESAAVALLREAGVSLDDVEAEVERLAEAESTPDAGKLATLGIDLDEVRRAAEETFGPGALERTQAGKQRRMFGHIPFDAPSKKALELSLREALRLKQKEIRSEHVLLGLLHAEGGAAHHILAAKGVTLDGMRAAVADLGEPG</sequence>
<dbReference type="EMBL" id="BAABGT010000069">
    <property type="protein sequence ID" value="GAA4551750.1"/>
    <property type="molecule type" value="Genomic_DNA"/>
</dbReference>
<dbReference type="PANTHER" id="PTHR47016">
    <property type="entry name" value="ATP-DEPENDENT CLP PROTEASE ATP-BINDING SUBUNIT CLPT1, CHLOROPLASTIC"/>
    <property type="match status" value="1"/>
</dbReference>
<accession>A0ABP8RWP3</accession>
<dbReference type="GO" id="GO:0008233">
    <property type="term" value="F:peptidase activity"/>
    <property type="evidence" value="ECO:0007669"/>
    <property type="project" value="UniProtKB-KW"/>
</dbReference>
<protein>
    <submittedName>
        <fullName evidence="3">Clp protease N-terminal domain-containing protein</fullName>
    </submittedName>
</protein>
<evidence type="ECO:0000256" key="1">
    <source>
        <dbReference type="PROSITE-ProRule" id="PRU01251"/>
    </source>
</evidence>
<dbReference type="Pfam" id="PF02861">
    <property type="entry name" value="Clp_N"/>
    <property type="match status" value="2"/>
</dbReference>
<dbReference type="Proteomes" id="UP001501598">
    <property type="component" value="Unassembled WGS sequence"/>
</dbReference>
<dbReference type="InterPro" id="IPR036628">
    <property type="entry name" value="Clp_N_dom_sf"/>
</dbReference>